<evidence type="ECO:0000313" key="4">
    <source>
        <dbReference type="Proteomes" id="UP000199051"/>
    </source>
</evidence>
<protein>
    <recommendedName>
        <fullName evidence="2">DUF3592 domain-containing protein</fullName>
    </recommendedName>
</protein>
<accession>A0A1H9VF23</accession>
<name>A0A1H9VF23_9PSEU</name>
<evidence type="ECO:0000259" key="2">
    <source>
        <dbReference type="Pfam" id="PF12158"/>
    </source>
</evidence>
<dbReference type="InterPro" id="IPR021994">
    <property type="entry name" value="DUF3592"/>
</dbReference>
<feature type="transmembrane region" description="Helical" evidence="1">
    <location>
        <begin position="23"/>
        <end position="43"/>
    </location>
</feature>
<keyword evidence="1" id="KW-1133">Transmembrane helix</keyword>
<dbReference type="RefSeq" id="WP_092780775.1">
    <property type="nucleotide sequence ID" value="NZ_FOGI01000008.1"/>
</dbReference>
<keyword evidence="1" id="KW-0472">Membrane</keyword>
<keyword evidence="4" id="KW-1185">Reference proteome</keyword>
<dbReference type="AlphaFoldDB" id="A0A1H9VF23"/>
<reference evidence="4" key="1">
    <citation type="submission" date="2016-10" db="EMBL/GenBank/DDBJ databases">
        <authorList>
            <person name="Varghese N."/>
            <person name="Submissions S."/>
        </authorList>
    </citation>
    <scope>NUCLEOTIDE SEQUENCE [LARGE SCALE GENOMIC DNA]</scope>
    <source>
        <strain evidence="4">DSM 44260</strain>
    </source>
</reference>
<feature type="transmembrane region" description="Helical" evidence="1">
    <location>
        <begin position="135"/>
        <end position="155"/>
    </location>
</feature>
<sequence>MQSQPLGGSAATAAVRRALLRSVAGLLVGAALFVAGGLLGSAIDGRRADLLADGVRVSGVVVGVVERSRLASGSVEVRFAVDGQERVRSLVLVVPDALPRVGELITLFYDPADPEQVASAQAGTEPPLELTAAHLGAFVAAVGLTAAGAVLTGRWSRRLFAVRRHGWRSGTATAEAGALRVNLDVAGVVVVETHRAPARTGRVLLGGTTGAAVLVFADGRVVSGRELPGRVPD</sequence>
<evidence type="ECO:0000313" key="3">
    <source>
        <dbReference type="EMBL" id="SES20400.1"/>
    </source>
</evidence>
<evidence type="ECO:0000256" key="1">
    <source>
        <dbReference type="SAM" id="Phobius"/>
    </source>
</evidence>
<dbReference type="EMBL" id="FOGI01000008">
    <property type="protein sequence ID" value="SES20400.1"/>
    <property type="molecule type" value="Genomic_DNA"/>
</dbReference>
<dbReference type="Proteomes" id="UP000199051">
    <property type="component" value="Unassembled WGS sequence"/>
</dbReference>
<organism evidence="3 4">
    <name type="scientific">Actinokineospora terrae</name>
    <dbReference type="NCBI Taxonomy" id="155974"/>
    <lineage>
        <taxon>Bacteria</taxon>
        <taxon>Bacillati</taxon>
        <taxon>Actinomycetota</taxon>
        <taxon>Actinomycetes</taxon>
        <taxon>Pseudonocardiales</taxon>
        <taxon>Pseudonocardiaceae</taxon>
        <taxon>Actinokineospora</taxon>
    </lineage>
</organism>
<keyword evidence="1" id="KW-0812">Transmembrane</keyword>
<gene>
    <name evidence="3" type="ORF">SAMN04487818_108324</name>
</gene>
<feature type="domain" description="DUF3592" evidence="2">
    <location>
        <begin position="58"/>
        <end position="117"/>
    </location>
</feature>
<dbReference type="Pfam" id="PF12158">
    <property type="entry name" value="DUF3592"/>
    <property type="match status" value="1"/>
</dbReference>
<dbReference type="STRING" id="155974.SAMN04487818_108324"/>
<proteinExistence type="predicted"/>